<evidence type="ECO:0000313" key="1">
    <source>
        <dbReference type="EMBL" id="UOO97111.1"/>
    </source>
</evidence>
<dbReference type="KEGG" id="hdo:MUK72_16925"/>
<protein>
    <submittedName>
        <fullName evidence="1">Uncharacterized protein</fullName>
    </submittedName>
</protein>
<gene>
    <name evidence="1" type="ORF">MUK72_16925</name>
</gene>
<dbReference type="AlphaFoldDB" id="A0AAX3AU60"/>
<keyword evidence="1" id="KW-0614">Plasmid</keyword>
<geneLocation type="plasmid" evidence="1 2">
    <name>unnamed2</name>
</geneLocation>
<proteinExistence type="predicted"/>
<dbReference type="GeneID" id="71763567"/>
<keyword evidence="2" id="KW-1185">Reference proteome</keyword>
<dbReference type="RefSeq" id="WP_244706458.1">
    <property type="nucleotide sequence ID" value="NZ_CP095007.1"/>
</dbReference>
<reference evidence="1" key="1">
    <citation type="submission" date="2022-04" db="EMBL/GenBank/DDBJ databases">
        <title>Sequencing and genomic assembly of Halococcus dombrowskii.</title>
        <authorList>
            <person name="Lim S.W."/>
            <person name="MacLea K.S."/>
        </authorList>
    </citation>
    <scope>NUCLEOTIDE SEQUENCE</scope>
    <source>
        <strain evidence="1">H4</strain>
        <plasmid evidence="1">unnamed2</plasmid>
    </source>
</reference>
<dbReference type="EMBL" id="CP095007">
    <property type="protein sequence ID" value="UOO97111.1"/>
    <property type="molecule type" value="Genomic_DNA"/>
</dbReference>
<accession>A0AAX3AU60</accession>
<organism evidence="1 2">
    <name type="scientific">Halococcus dombrowskii</name>
    <dbReference type="NCBI Taxonomy" id="179637"/>
    <lineage>
        <taxon>Archaea</taxon>
        <taxon>Methanobacteriati</taxon>
        <taxon>Methanobacteriota</taxon>
        <taxon>Stenosarchaea group</taxon>
        <taxon>Halobacteria</taxon>
        <taxon>Halobacteriales</taxon>
        <taxon>Halococcaceae</taxon>
        <taxon>Halococcus</taxon>
    </lineage>
</organism>
<evidence type="ECO:0000313" key="2">
    <source>
        <dbReference type="Proteomes" id="UP000830542"/>
    </source>
</evidence>
<name>A0AAX3AU60_HALDO</name>
<dbReference type="Proteomes" id="UP000830542">
    <property type="component" value="Plasmid unnamed2"/>
</dbReference>
<sequence length="54" mass="5462">MGGSVVVGCAESTLLAARSTHFAVASPCLAALDTAAVRGDTHTDYPEASKSPDR</sequence>